<evidence type="ECO:0000313" key="1">
    <source>
        <dbReference type="EMBL" id="RZO25068.1"/>
    </source>
</evidence>
<dbReference type="Proteomes" id="UP000315498">
    <property type="component" value="Unassembled WGS sequence"/>
</dbReference>
<evidence type="ECO:0008006" key="3">
    <source>
        <dbReference type="Google" id="ProtNLM"/>
    </source>
</evidence>
<comment type="caution">
    <text evidence="1">The sequence shown here is derived from an EMBL/GenBank/DDBJ whole genome shotgun (WGS) entry which is preliminary data.</text>
</comment>
<proteinExistence type="predicted"/>
<evidence type="ECO:0000313" key="2">
    <source>
        <dbReference type="Proteomes" id="UP000315498"/>
    </source>
</evidence>
<dbReference type="EMBL" id="SHBG01000012">
    <property type="protein sequence ID" value="RZO25068.1"/>
    <property type="molecule type" value="Genomic_DNA"/>
</dbReference>
<reference evidence="1 2" key="1">
    <citation type="submission" date="2019-02" db="EMBL/GenBank/DDBJ databases">
        <title>Prokaryotic population dynamics and viral predation in marine succession experiment using metagenomics: the confinement effect.</title>
        <authorList>
            <person name="Haro-Moreno J.M."/>
            <person name="Rodriguez-Valera F."/>
            <person name="Lopez-Perez M."/>
        </authorList>
    </citation>
    <scope>NUCLEOTIDE SEQUENCE [LARGE SCALE GENOMIC DNA]</scope>
    <source>
        <strain evidence="1">MED-G161</strain>
    </source>
</reference>
<dbReference type="AlphaFoldDB" id="A0A520MV21"/>
<sequence>MRSKIFLAAILLTPILVVTFSSLYFVMGKSPEGTKNNGVFFKSYFNFNQFKNKNGTQDLLNFDDGKWVLSVYVTDIDASSESIYLTRQLNIALNRDINKLKRVLFYSNKLLEDDLKVIQSQYPRVNIIEDKNGVLLNVLQRNSSINLNVENPIFVIDPYGRAVMYFEPGTDPKLILKDLKVLI</sequence>
<name>A0A520MV21_9GAMM</name>
<accession>A0A520MV21</accession>
<protein>
    <recommendedName>
        <fullName evidence="3">Thioredoxin domain-containing protein</fullName>
    </recommendedName>
</protein>
<gene>
    <name evidence="1" type="ORF">EVA94_01820</name>
</gene>
<organism evidence="1 2">
    <name type="scientific">SAR86 cluster bacterium</name>
    <dbReference type="NCBI Taxonomy" id="2030880"/>
    <lineage>
        <taxon>Bacteria</taxon>
        <taxon>Pseudomonadati</taxon>
        <taxon>Pseudomonadota</taxon>
        <taxon>Gammaproteobacteria</taxon>
        <taxon>SAR86 cluster</taxon>
    </lineage>
</organism>